<dbReference type="EMBL" id="GBRH01190669">
    <property type="protein sequence ID" value="JAE07227.1"/>
    <property type="molecule type" value="Transcribed_RNA"/>
</dbReference>
<dbReference type="PROSITE" id="PS51257">
    <property type="entry name" value="PROKAR_LIPOPROTEIN"/>
    <property type="match status" value="1"/>
</dbReference>
<reference evidence="1" key="2">
    <citation type="journal article" date="2015" name="Data Brief">
        <title>Shoot transcriptome of the giant reed, Arundo donax.</title>
        <authorList>
            <person name="Barrero R.A."/>
            <person name="Guerrero F.D."/>
            <person name="Moolhuijzen P."/>
            <person name="Goolsby J.A."/>
            <person name="Tidwell J."/>
            <person name="Bellgard S.E."/>
            <person name="Bellgard M.I."/>
        </authorList>
    </citation>
    <scope>NUCLEOTIDE SEQUENCE</scope>
    <source>
        <tissue evidence="1">Shoot tissue taken approximately 20 cm above the soil surface</tissue>
    </source>
</reference>
<sequence>MLIVSIRNDCGFRHAYFTYVGVACHAFSKGRVTCSHDKGMIP</sequence>
<accession>A0A0A9F4G4</accession>
<proteinExistence type="predicted"/>
<protein>
    <submittedName>
        <fullName evidence="1">Uncharacterized protein</fullName>
    </submittedName>
</protein>
<dbReference type="AlphaFoldDB" id="A0A0A9F4G4"/>
<name>A0A0A9F4G4_ARUDO</name>
<reference evidence="1" key="1">
    <citation type="submission" date="2014-09" db="EMBL/GenBank/DDBJ databases">
        <authorList>
            <person name="Magalhaes I.L.F."/>
            <person name="Oliveira U."/>
            <person name="Santos F.R."/>
            <person name="Vidigal T.H.D.A."/>
            <person name="Brescovit A.D."/>
            <person name="Santos A.J."/>
        </authorList>
    </citation>
    <scope>NUCLEOTIDE SEQUENCE</scope>
    <source>
        <tissue evidence="1">Shoot tissue taken approximately 20 cm above the soil surface</tissue>
    </source>
</reference>
<organism evidence="1">
    <name type="scientific">Arundo donax</name>
    <name type="common">Giant reed</name>
    <name type="synonym">Donax arundinaceus</name>
    <dbReference type="NCBI Taxonomy" id="35708"/>
    <lineage>
        <taxon>Eukaryota</taxon>
        <taxon>Viridiplantae</taxon>
        <taxon>Streptophyta</taxon>
        <taxon>Embryophyta</taxon>
        <taxon>Tracheophyta</taxon>
        <taxon>Spermatophyta</taxon>
        <taxon>Magnoliopsida</taxon>
        <taxon>Liliopsida</taxon>
        <taxon>Poales</taxon>
        <taxon>Poaceae</taxon>
        <taxon>PACMAD clade</taxon>
        <taxon>Arundinoideae</taxon>
        <taxon>Arundineae</taxon>
        <taxon>Arundo</taxon>
    </lineage>
</organism>
<evidence type="ECO:0000313" key="1">
    <source>
        <dbReference type="EMBL" id="JAE07227.1"/>
    </source>
</evidence>